<dbReference type="EMBL" id="JAUESC010000385">
    <property type="protein sequence ID" value="KAK0578624.1"/>
    <property type="molecule type" value="Genomic_DNA"/>
</dbReference>
<organism evidence="3 4">
    <name type="scientific">Acer saccharum</name>
    <name type="common">Sugar maple</name>
    <dbReference type="NCBI Taxonomy" id="4024"/>
    <lineage>
        <taxon>Eukaryota</taxon>
        <taxon>Viridiplantae</taxon>
        <taxon>Streptophyta</taxon>
        <taxon>Embryophyta</taxon>
        <taxon>Tracheophyta</taxon>
        <taxon>Spermatophyta</taxon>
        <taxon>Magnoliopsida</taxon>
        <taxon>eudicotyledons</taxon>
        <taxon>Gunneridae</taxon>
        <taxon>Pentapetalae</taxon>
        <taxon>rosids</taxon>
        <taxon>malvids</taxon>
        <taxon>Sapindales</taxon>
        <taxon>Sapindaceae</taxon>
        <taxon>Hippocastanoideae</taxon>
        <taxon>Acereae</taxon>
        <taxon>Acer</taxon>
    </lineage>
</organism>
<dbReference type="InterPro" id="IPR052929">
    <property type="entry name" value="RNase_H-like_EbsB-rel"/>
</dbReference>
<proteinExistence type="predicted"/>
<dbReference type="CDD" id="cd06222">
    <property type="entry name" value="RNase_H_like"/>
    <property type="match status" value="1"/>
</dbReference>
<name>A0AA39RUQ2_ACESA</name>
<dbReference type="InterPro" id="IPR036397">
    <property type="entry name" value="RNaseH_sf"/>
</dbReference>
<dbReference type="GO" id="GO:0004523">
    <property type="term" value="F:RNA-DNA hybrid ribonuclease activity"/>
    <property type="evidence" value="ECO:0007669"/>
    <property type="project" value="InterPro"/>
</dbReference>
<dbReference type="SUPFAM" id="SSF53098">
    <property type="entry name" value="Ribonuclease H-like"/>
    <property type="match status" value="1"/>
</dbReference>
<evidence type="ECO:0008006" key="5">
    <source>
        <dbReference type="Google" id="ProtNLM"/>
    </source>
</evidence>
<dbReference type="AlphaFoldDB" id="A0AA39RUQ2"/>
<dbReference type="InterPro" id="IPR012337">
    <property type="entry name" value="RNaseH-like_sf"/>
</dbReference>
<dbReference type="Pfam" id="PF13456">
    <property type="entry name" value="RVT_3"/>
    <property type="match status" value="1"/>
</dbReference>
<dbReference type="InterPro" id="IPR026960">
    <property type="entry name" value="RVT-Znf"/>
</dbReference>
<reference evidence="3" key="1">
    <citation type="journal article" date="2022" name="Plant J.">
        <title>Strategies of tolerance reflected in two North American maple genomes.</title>
        <authorList>
            <person name="McEvoy S.L."/>
            <person name="Sezen U.U."/>
            <person name="Trouern-Trend A."/>
            <person name="McMahon S.M."/>
            <person name="Schaberg P.G."/>
            <person name="Yang J."/>
            <person name="Wegrzyn J.L."/>
            <person name="Swenson N.G."/>
        </authorList>
    </citation>
    <scope>NUCLEOTIDE SEQUENCE</scope>
    <source>
        <strain evidence="3">NS2018</strain>
    </source>
</reference>
<dbReference type="Pfam" id="PF13966">
    <property type="entry name" value="zf-RVT"/>
    <property type="match status" value="1"/>
</dbReference>
<evidence type="ECO:0000259" key="2">
    <source>
        <dbReference type="Pfam" id="PF13966"/>
    </source>
</evidence>
<dbReference type="Proteomes" id="UP001168877">
    <property type="component" value="Unassembled WGS sequence"/>
</dbReference>
<reference evidence="3" key="2">
    <citation type="submission" date="2023-06" db="EMBL/GenBank/DDBJ databases">
        <authorList>
            <person name="Swenson N.G."/>
            <person name="Wegrzyn J.L."/>
            <person name="Mcevoy S.L."/>
        </authorList>
    </citation>
    <scope>NUCLEOTIDE SEQUENCE</scope>
    <source>
        <strain evidence="3">NS2018</strain>
        <tissue evidence="3">Leaf</tissue>
    </source>
</reference>
<sequence length="233" mass="25853">MWKMGIPLKIKLFIWKACNDWIPTKGNLGRRGIPCDGICPICSKSLEHTLHALWDCYNLRYARVCGGCQGTLCGGVEIILMSYAELNVRGRRGRTRRAGEGLRNDRGRVLACCAQSCEANYEVECAKVMAVYKGLMYCREIGVEKYIVETDSDSVINQIVTGGSSESRYGGILDSIQGMVSNSRTVSFRCVSAKANRVAWVLAGEAVGLIDRVLWKEVTPMCIKALVEDEQRI</sequence>
<feature type="domain" description="Reverse transcriptase zinc-binding" evidence="2">
    <location>
        <begin position="1"/>
        <end position="57"/>
    </location>
</feature>
<evidence type="ECO:0000259" key="1">
    <source>
        <dbReference type="Pfam" id="PF13456"/>
    </source>
</evidence>
<comment type="caution">
    <text evidence="3">The sequence shown here is derived from an EMBL/GenBank/DDBJ whole genome shotgun (WGS) entry which is preliminary data.</text>
</comment>
<dbReference type="InterPro" id="IPR044730">
    <property type="entry name" value="RNase_H-like_dom_plant"/>
</dbReference>
<dbReference type="GO" id="GO:0003676">
    <property type="term" value="F:nucleic acid binding"/>
    <property type="evidence" value="ECO:0007669"/>
    <property type="project" value="InterPro"/>
</dbReference>
<evidence type="ECO:0000313" key="3">
    <source>
        <dbReference type="EMBL" id="KAK0578624.1"/>
    </source>
</evidence>
<evidence type="ECO:0000313" key="4">
    <source>
        <dbReference type="Proteomes" id="UP001168877"/>
    </source>
</evidence>
<accession>A0AA39RUQ2</accession>
<protein>
    <recommendedName>
        <fullName evidence="5">RNase H type-1 domain-containing protein</fullName>
    </recommendedName>
</protein>
<dbReference type="PANTHER" id="PTHR47074">
    <property type="entry name" value="BNAC02G40300D PROTEIN"/>
    <property type="match status" value="1"/>
</dbReference>
<gene>
    <name evidence="3" type="ORF">LWI29_013325</name>
</gene>
<feature type="domain" description="RNase H type-1" evidence="1">
    <location>
        <begin position="97"/>
        <end position="205"/>
    </location>
</feature>
<dbReference type="Gene3D" id="3.30.420.10">
    <property type="entry name" value="Ribonuclease H-like superfamily/Ribonuclease H"/>
    <property type="match status" value="1"/>
</dbReference>
<dbReference type="InterPro" id="IPR002156">
    <property type="entry name" value="RNaseH_domain"/>
</dbReference>
<dbReference type="PANTHER" id="PTHR47074:SF11">
    <property type="entry name" value="REVERSE TRANSCRIPTASE-LIKE PROTEIN"/>
    <property type="match status" value="1"/>
</dbReference>
<keyword evidence="4" id="KW-1185">Reference proteome</keyword>